<dbReference type="Proteomes" id="UP000825123">
    <property type="component" value="Chromosome"/>
</dbReference>
<dbReference type="GeneID" id="66162827"/>
<dbReference type="KEGG" id="csty:KN1_10850"/>
<proteinExistence type="predicted"/>
<dbReference type="EMBL" id="AP024597">
    <property type="protein sequence ID" value="BCU69788.1"/>
    <property type="molecule type" value="Genomic_DNA"/>
</dbReference>
<keyword evidence="2" id="KW-1185">Reference proteome</keyword>
<evidence type="ECO:0000313" key="2">
    <source>
        <dbReference type="Proteomes" id="UP000825123"/>
    </source>
</evidence>
<evidence type="ECO:0000313" key="1">
    <source>
        <dbReference type="EMBL" id="BCU69788.1"/>
    </source>
</evidence>
<protein>
    <submittedName>
        <fullName evidence="1">Uncharacterized protein</fullName>
    </submittedName>
</protein>
<reference evidence="1 2" key="1">
    <citation type="submission" date="2021-04" db="EMBL/GenBank/DDBJ databases">
        <title>Complete genome sequence of Stygiolobus sp. KN-1.</title>
        <authorList>
            <person name="Nakamura K."/>
            <person name="Sakai H."/>
            <person name="Kurosawa N."/>
        </authorList>
    </citation>
    <scope>NUCLEOTIDE SEQUENCE [LARGE SCALE GENOMIC DNA]</scope>
    <source>
        <strain evidence="1 2">KN-1</strain>
    </source>
</reference>
<dbReference type="AlphaFoldDB" id="A0A8D5U692"/>
<name>A0A8D5U692_9CREN</name>
<organism evidence="1 2">
    <name type="scientific">Stygiolobus caldivivus</name>
    <dbReference type="NCBI Taxonomy" id="2824673"/>
    <lineage>
        <taxon>Archaea</taxon>
        <taxon>Thermoproteota</taxon>
        <taxon>Thermoprotei</taxon>
        <taxon>Sulfolobales</taxon>
        <taxon>Sulfolobaceae</taxon>
        <taxon>Stygiolobus</taxon>
    </lineage>
</organism>
<sequence length="80" mass="8519">MGRLKAILHNPLQYIGMTAVSKEVAGFSHDGMSPHGHAYSVPLVAVPALVEEYKRTDMLDHVEAGGRGEAIQVRGHKGGA</sequence>
<gene>
    <name evidence="1" type="ORF">KN1_10850</name>
</gene>
<dbReference type="RefSeq" id="WP_221289807.1">
    <property type="nucleotide sequence ID" value="NZ_AP024597.1"/>
</dbReference>
<accession>A0A8D5U692</accession>